<evidence type="ECO:0000313" key="3">
    <source>
        <dbReference type="Proteomes" id="UP000183257"/>
    </source>
</evidence>
<dbReference type="PANTHER" id="PTHR43610">
    <property type="entry name" value="BLL6696 PROTEIN"/>
    <property type="match status" value="1"/>
</dbReference>
<dbReference type="Gene3D" id="3.40.630.30">
    <property type="match status" value="1"/>
</dbReference>
<dbReference type="InterPro" id="IPR000182">
    <property type="entry name" value="GNAT_dom"/>
</dbReference>
<evidence type="ECO:0000313" key="2">
    <source>
        <dbReference type="EMBL" id="SFW17871.1"/>
    </source>
</evidence>
<name>A0A1K1M470_9FLAO</name>
<reference evidence="3" key="1">
    <citation type="submission" date="2016-11" db="EMBL/GenBank/DDBJ databases">
        <authorList>
            <person name="Varghese N."/>
            <person name="Submissions S."/>
        </authorList>
    </citation>
    <scope>NUCLEOTIDE SEQUENCE [LARGE SCALE GENOMIC DNA]</scope>
    <source>
        <strain evidence="3">DSM 24786</strain>
    </source>
</reference>
<dbReference type="AlphaFoldDB" id="A0A1K1M470"/>
<evidence type="ECO:0000259" key="1">
    <source>
        <dbReference type="PROSITE" id="PS51186"/>
    </source>
</evidence>
<dbReference type="GO" id="GO:0016747">
    <property type="term" value="F:acyltransferase activity, transferring groups other than amino-acyl groups"/>
    <property type="evidence" value="ECO:0007669"/>
    <property type="project" value="InterPro"/>
</dbReference>
<dbReference type="SUPFAM" id="SSF55729">
    <property type="entry name" value="Acyl-CoA N-acyltransferases (Nat)"/>
    <property type="match status" value="1"/>
</dbReference>
<protein>
    <submittedName>
        <fullName evidence="2">Protein N-acetyltransferase, RimJ/RimL family</fullName>
    </submittedName>
</protein>
<organism evidence="2 3">
    <name type="scientific">Cellulophaga fucicola</name>
    <dbReference type="NCBI Taxonomy" id="76595"/>
    <lineage>
        <taxon>Bacteria</taxon>
        <taxon>Pseudomonadati</taxon>
        <taxon>Bacteroidota</taxon>
        <taxon>Flavobacteriia</taxon>
        <taxon>Flavobacteriales</taxon>
        <taxon>Flavobacteriaceae</taxon>
        <taxon>Cellulophaga</taxon>
    </lineage>
</organism>
<accession>A0A1K1M470</accession>
<keyword evidence="3" id="KW-1185">Reference proteome</keyword>
<dbReference type="OrthoDB" id="9795199at2"/>
<dbReference type="STRING" id="76595.SAMN05660313_00308"/>
<feature type="domain" description="N-acetyltransferase" evidence="1">
    <location>
        <begin position="13"/>
        <end position="176"/>
    </location>
</feature>
<dbReference type="Pfam" id="PF13302">
    <property type="entry name" value="Acetyltransf_3"/>
    <property type="match status" value="1"/>
</dbReference>
<proteinExistence type="predicted"/>
<dbReference type="InterPro" id="IPR016181">
    <property type="entry name" value="Acyl_CoA_acyltransferase"/>
</dbReference>
<keyword evidence="2" id="KW-0808">Transferase</keyword>
<gene>
    <name evidence="2" type="ORF">SAMN05660313_00308</name>
</gene>
<dbReference type="RefSeq" id="WP_072301994.1">
    <property type="nucleotide sequence ID" value="NZ_FPIY01000001.1"/>
</dbReference>
<dbReference type="Proteomes" id="UP000183257">
    <property type="component" value="Unassembled WGS sequence"/>
</dbReference>
<dbReference type="EMBL" id="FPIY01000001">
    <property type="protein sequence ID" value="SFW17871.1"/>
    <property type="molecule type" value="Genomic_DNA"/>
</dbReference>
<dbReference type="PANTHER" id="PTHR43610:SF1">
    <property type="entry name" value="N-ACETYLTRANSFERASE DOMAIN-CONTAINING PROTEIN"/>
    <property type="match status" value="1"/>
</dbReference>
<sequence>MINTTQILEDNIVKLIPLEHSHTDLLWPVAQQVDLYKFGSSDISTLINLKEYISNALKADNVIAFAIYDKRTSSYVGSTRFGNIDTKNKVLHIGWTWISPATQGTGLNHKMKFLMLSYAFEHLGFEKVELRIDERNIKSRKAVEKLGASLEGILRKNVTTKNNFRRSSCCYGILKEEWPTLKQTHFNK</sequence>
<dbReference type="PROSITE" id="PS51186">
    <property type="entry name" value="GNAT"/>
    <property type="match status" value="1"/>
</dbReference>